<evidence type="ECO:0000259" key="3">
    <source>
        <dbReference type="PROSITE" id="PS51208"/>
    </source>
</evidence>
<keyword evidence="1 2" id="KW-0732">Signal</keyword>
<feature type="chain" id="PRO_5030747812" evidence="2">
    <location>
        <begin position="17"/>
        <end position="1518"/>
    </location>
</feature>
<evidence type="ECO:0000256" key="2">
    <source>
        <dbReference type="SAM" id="SignalP"/>
    </source>
</evidence>
<dbReference type="EMBL" id="JACIDZ010000001">
    <property type="protein sequence ID" value="MBB4120749.1"/>
    <property type="molecule type" value="Genomic_DNA"/>
</dbReference>
<feature type="signal peptide" evidence="2">
    <location>
        <begin position="1"/>
        <end position="16"/>
    </location>
</feature>
<dbReference type="InterPro" id="IPR006315">
    <property type="entry name" value="OM_autotransptr_brl_dom"/>
</dbReference>
<dbReference type="Pfam" id="PF12951">
    <property type="entry name" value="PATR"/>
    <property type="match status" value="4"/>
</dbReference>
<sequence length="1518" mass="150872">MLASTAFLALSGPALAGLWIDTDVTVDGIDGGPYGTAISEPDFVSVGVKDPASLTISRGGTVTAPIANIGTNEYGMATITGAGSLWHDFVISRVGWNAEGVVTITDSGAMSGKDMVLGANDIAQGTVNLSGTGSKLALTGALTVGSEGAGILNLSGGGTVESVSGIIGAAAGGSGKAFVSGAGTTWTSTDGVLVVGDRGDGVLTLADSATVIANDRVDIARESGSTGILNIGAAVGEAATTAGTLEAGAVVFGAGDGRIVFNQTDSAYAFAPDISGAGGVEVYSGTTILTGTNTYTGGTRIEGGTLRAGAPLGFADNTAYTVNGGMLDLNGHHLTMSTLSGTGGTIGLGAGTLTISQDTDTTFAGSFTGSGTLTLDRTGGLELTGATSAFSGDVRIVSGTLAINNAFSSRSGFIGTVAGEDGRVDVTGSAALWTLDGDLNVGRTGSGALVISDGGGVEASGKIAVGSASLSLPKGSITVTGKGSRLSTGTGRSLVIGSIAGSTLVVENGGAVTSGTATLGQSAWTRGAATVSGTGSLWTTGSMKVGSAGATGVLRIADGGTVRATDAFTIGSQGTLNIGAAAGDTATAAGNLETLLIDFGTGSGKIVFNHTDTDYRFSPDLKGTGGIEAHSGTTTLFGNNIYTGETTVEGGILRAGSLLAFAQGGAYTVNGGVLDLNDNDLMMSRLSGTGGTVDLGTARLSVSQNADTAFAGSFTGSGTLAIYGPARLRLTGATSAYNGEVRVGSGTLEINNAFASGSGFIGTVAGEDGRVEVTGPTALWTLNGDLNVGRTGSGSLVISGGGGVNASGKIAVGSTSLSLPTGEVLVTGSGSRLSTGAGGLLAIGSIAGSTLAVEDGGSVTSGTATLGQSAWTSGTATVTGAGSLWTTGSMKVGRVGASGVLTVADGGTVRAKDAFSIGTQGRLNIGAAAGETAVSAGVVDTSLIDFGSRSGKIVFNHTNPDYVFAPAITGAGSVEVYSGTTILTGKSSYTGDTDVFGGKLVINGVTGAVNVSSAAMLAGSGTVGDTVVSGVIAPGNSIGTMNIAGDLGLGAGAVYQVEVNDAGTEAGVNSDLLKVAGAATIDKRADLVVLADRSGDTGSGYDPINVYTVVTAEGGVTGGFGNVTDNFAFLDSYLGYDATSVYLTLQRNDVDFVDEARTSNQKATAAGLDNLSPDTALYRTILGLYENEAPQIFDALSGEIHASANTVLRDEPRQVERAILSRIDAAFATNGAEGAAQNDEALAVDQVSIWFDALGGLGRYQGDGNAHTVDTSGGGALFGGDARVGQDWLFGLAAGYMNTSIDEKGFTASADTDSYYFGGYGSTQTGPFSFSFGGSYGHHAISTKRTVSFVGLSEQLNADYDARTLQAFAETGWRFGDEAGYLQPFAAASYVNLKTDGFSETGGMAALHAASQTQDLWTTTLGLRASRDIMLDETAARLSGHAGWQHAYGDLNGTSVMAFDGGSDFGISGIPTARDAALLGVGLSFDLSNEASLSLGYDGQLAEGVQDHNFSMRFDLRF</sequence>
<dbReference type="SUPFAM" id="SSF103515">
    <property type="entry name" value="Autotransporter"/>
    <property type="match status" value="1"/>
</dbReference>
<dbReference type="NCBIfam" id="TIGR01414">
    <property type="entry name" value="autotrans_barl"/>
    <property type="match status" value="1"/>
</dbReference>
<dbReference type="SMART" id="SM00869">
    <property type="entry name" value="Autotransporter"/>
    <property type="match status" value="1"/>
</dbReference>
<keyword evidence="5" id="KW-1185">Reference proteome</keyword>
<evidence type="ECO:0000313" key="5">
    <source>
        <dbReference type="Proteomes" id="UP000530571"/>
    </source>
</evidence>
<comment type="caution">
    <text evidence="4">The sequence shown here is derived from an EMBL/GenBank/DDBJ whole genome shotgun (WGS) entry which is preliminary data.</text>
</comment>
<proteinExistence type="predicted"/>
<dbReference type="PROSITE" id="PS51208">
    <property type="entry name" value="AUTOTRANSPORTER"/>
    <property type="match status" value="1"/>
</dbReference>
<reference evidence="4 5" key="1">
    <citation type="submission" date="2020-08" db="EMBL/GenBank/DDBJ databases">
        <title>Genomic Encyclopedia of Type Strains, Phase IV (KMG-IV): sequencing the most valuable type-strain genomes for metagenomic binning, comparative biology and taxonomic classification.</title>
        <authorList>
            <person name="Goeker M."/>
        </authorList>
    </citation>
    <scope>NUCLEOTIDE SEQUENCE [LARGE SCALE GENOMIC DNA]</scope>
    <source>
        <strain evidence="4 5">DSM 28101</strain>
    </source>
</reference>
<dbReference type="InterPro" id="IPR036709">
    <property type="entry name" value="Autotransporte_beta_dom_sf"/>
</dbReference>
<feature type="domain" description="Autotransporter" evidence="3">
    <location>
        <begin position="1242"/>
        <end position="1518"/>
    </location>
</feature>
<dbReference type="GO" id="GO:0019867">
    <property type="term" value="C:outer membrane"/>
    <property type="evidence" value="ECO:0007669"/>
    <property type="project" value="InterPro"/>
</dbReference>
<dbReference type="RefSeq" id="WP_183482480.1">
    <property type="nucleotide sequence ID" value="NZ_JACIDZ010000001.1"/>
</dbReference>
<protein>
    <submittedName>
        <fullName evidence="4">Outer membrane autotransporter protein</fullName>
    </submittedName>
</protein>
<dbReference type="Gene3D" id="2.40.128.130">
    <property type="entry name" value="Autotransporter beta-domain"/>
    <property type="match status" value="1"/>
</dbReference>
<dbReference type="Proteomes" id="UP000530571">
    <property type="component" value="Unassembled WGS sequence"/>
</dbReference>
<dbReference type="Pfam" id="PF03797">
    <property type="entry name" value="Autotransporter"/>
    <property type="match status" value="1"/>
</dbReference>
<dbReference type="NCBIfam" id="TIGR02601">
    <property type="entry name" value="autotrns_rpt"/>
    <property type="match status" value="2"/>
</dbReference>
<organism evidence="4 5">
    <name type="scientific">Martelella radicis</name>
    <dbReference type="NCBI Taxonomy" id="1397476"/>
    <lineage>
        <taxon>Bacteria</taxon>
        <taxon>Pseudomonadati</taxon>
        <taxon>Pseudomonadota</taxon>
        <taxon>Alphaproteobacteria</taxon>
        <taxon>Hyphomicrobiales</taxon>
        <taxon>Aurantimonadaceae</taxon>
        <taxon>Martelella</taxon>
    </lineage>
</organism>
<dbReference type="NCBIfam" id="TIGR04393">
    <property type="entry name" value="rpt_T5SS_PEPC"/>
    <property type="match status" value="6"/>
</dbReference>
<dbReference type="InterPro" id="IPR013425">
    <property type="entry name" value="Autotrns_rpt"/>
</dbReference>
<evidence type="ECO:0000313" key="4">
    <source>
        <dbReference type="EMBL" id="MBB4120749.1"/>
    </source>
</evidence>
<dbReference type="SUPFAM" id="SSF51126">
    <property type="entry name" value="Pectin lyase-like"/>
    <property type="match status" value="3"/>
</dbReference>
<evidence type="ECO:0000256" key="1">
    <source>
        <dbReference type="ARBA" id="ARBA00022729"/>
    </source>
</evidence>
<dbReference type="InterPro" id="IPR011050">
    <property type="entry name" value="Pectin_lyase_fold/virulence"/>
</dbReference>
<accession>A0A7W6KGD4</accession>
<dbReference type="InterPro" id="IPR005546">
    <property type="entry name" value="Autotransporte_beta"/>
</dbReference>
<gene>
    <name evidence="4" type="ORF">GGR30_000644</name>
</gene>
<dbReference type="InterPro" id="IPR030895">
    <property type="entry name" value="T5SS_PEPC_rpt"/>
</dbReference>
<name>A0A7W6KGD4_9HYPH</name>